<evidence type="ECO:0000313" key="2">
    <source>
        <dbReference type="Proteomes" id="UP000238196"/>
    </source>
</evidence>
<proteinExistence type="predicted"/>
<protein>
    <submittedName>
        <fullName evidence="1">Uncharacterized protein</fullName>
    </submittedName>
</protein>
<dbReference type="Proteomes" id="UP000238196">
    <property type="component" value="Unassembled WGS sequence"/>
</dbReference>
<dbReference type="NCBIfam" id="NF046098">
    <property type="entry name" value="RSP_7527_fam"/>
    <property type="match status" value="1"/>
</dbReference>
<accession>A0A2S5KNX8</accession>
<dbReference type="AlphaFoldDB" id="A0A2S5KNX8"/>
<dbReference type="InterPro" id="IPR058227">
    <property type="entry name" value="RSP_7527-like"/>
</dbReference>
<organism evidence="1 2">
    <name type="scientific">Proteobacteria bacterium 228</name>
    <dbReference type="NCBI Taxonomy" id="2083153"/>
    <lineage>
        <taxon>Bacteria</taxon>
        <taxon>Pseudomonadati</taxon>
        <taxon>Pseudomonadota</taxon>
    </lineage>
</organism>
<gene>
    <name evidence="1" type="ORF">C4K68_17635</name>
</gene>
<dbReference type="EMBL" id="PRLP01000058">
    <property type="protein sequence ID" value="PPC75996.1"/>
    <property type="molecule type" value="Genomic_DNA"/>
</dbReference>
<reference evidence="1 2" key="1">
    <citation type="submission" date="2018-02" db="EMBL/GenBank/DDBJ databases">
        <title>novel marine gammaproteobacteria from coastal saline agro ecosystem.</title>
        <authorList>
            <person name="Krishnan R."/>
            <person name="Ramesh Kumar N."/>
        </authorList>
    </citation>
    <scope>NUCLEOTIDE SEQUENCE [LARGE SCALE GENOMIC DNA]</scope>
    <source>
        <strain evidence="1 2">228</strain>
    </source>
</reference>
<dbReference type="OrthoDB" id="6106757at2"/>
<evidence type="ECO:0000313" key="1">
    <source>
        <dbReference type="EMBL" id="PPC75996.1"/>
    </source>
</evidence>
<sequence length="77" mass="8773">MMSTYELKLDAKGNIDTQYYLSQSGVKLDSNGNVDTEYYVELSKQLRYEYMAELGAALKAKIKSLFRVELPKLSSSH</sequence>
<name>A0A2S5KNX8_9PROT</name>
<comment type="caution">
    <text evidence="1">The sequence shown here is derived from an EMBL/GenBank/DDBJ whole genome shotgun (WGS) entry which is preliminary data.</text>
</comment>